<sequence>MKVVKTLKHTITSHHRMLDATLHVYQEALTFLITVIQEQFMALESLSTQAVV</sequence>
<dbReference type="AlphaFoldDB" id="A0A3N9NVU9"/>
<dbReference type="EMBL" id="RQPI01000027">
    <property type="protein sequence ID" value="RQW07915.1"/>
    <property type="molecule type" value="Genomic_DNA"/>
</dbReference>
<proteinExistence type="predicted"/>
<organism evidence="1 2">
    <name type="scientific">Paenibacillus rhizophilus</name>
    <dbReference type="NCBI Taxonomy" id="1850366"/>
    <lineage>
        <taxon>Bacteria</taxon>
        <taxon>Bacillati</taxon>
        <taxon>Bacillota</taxon>
        <taxon>Bacilli</taxon>
        <taxon>Bacillales</taxon>
        <taxon>Paenibacillaceae</taxon>
        <taxon>Paenibacillus</taxon>
    </lineage>
</organism>
<accession>A0A3N9NVU9</accession>
<reference evidence="1 2" key="1">
    <citation type="submission" date="2018-11" db="EMBL/GenBank/DDBJ databases">
        <title>Genome sequence of strain 7197.</title>
        <authorList>
            <person name="Gao J."/>
            <person name="Sun J."/>
        </authorList>
    </citation>
    <scope>NUCLEOTIDE SEQUENCE [LARGE SCALE GENOMIC DNA]</scope>
    <source>
        <strain evidence="1 2">7197</strain>
    </source>
</reference>
<evidence type="ECO:0000313" key="2">
    <source>
        <dbReference type="Proteomes" id="UP000282529"/>
    </source>
</evidence>
<evidence type="ECO:0000313" key="1">
    <source>
        <dbReference type="EMBL" id="RQW07915.1"/>
    </source>
</evidence>
<dbReference type="Proteomes" id="UP000282529">
    <property type="component" value="Unassembled WGS sequence"/>
</dbReference>
<name>A0A3N9NVU9_9BACL</name>
<gene>
    <name evidence="1" type="ORF">EH198_23935</name>
</gene>
<comment type="caution">
    <text evidence="1">The sequence shown here is derived from an EMBL/GenBank/DDBJ whole genome shotgun (WGS) entry which is preliminary data.</text>
</comment>
<keyword evidence="2" id="KW-1185">Reference proteome</keyword>
<feature type="non-terminal residue" evidence="1">
    <location>
        <position position="52"/>
    </location>
</feature>
<protein>
    <submittedName>
        <fullName evidence="1">Transposase</fullName>
    </submittedName>
</protein>